<evidence type="ECO:0008006" key="11">
    <source>
        <dbReference type="Google" id="ProtNLM"/>
    </source>
</evidence>
<dbReference type="Gene3D" id="3.90.228.10">
    <property type="match status" value="1"/>
</dbReference>
<dbReference type="Pfam" id="PF00644">
    <property type="entry name" value="PARP"/>
    <property type="match status" value="1"/>
</dbReference>
<comment type="caution">
    <text evidence="9">The sequence shown here is derived from an EMBL/GenBank/DDBJ whole genome shotgun (WGS) entry which is preliminary data.</text>
</comment>
<feature type="region of interest" description="Disordered" evidence="5">
    <location>
        <begin position="246"/>
        <end position="292"/>
    </location>
</feature>
<dbReference type="GO" id="GO:0003950">
    <property type="term" value="F:NAD+ poly-ADP-ribosyltransferase activity"/>
    <property type="evidence" value="ECO:0007669"/>
    <property type="project" value="InterPro"/>
</dbReference>
<evidence type="ECO:0000256" key="4">
    <source>
        <dbReference type="PROSITE-ProRule" id="PRU00723"/>
    </source>
</evidence>
<evidence type="ECO:0000256" key="2">
    <source>
        <dbReference type="ARBA" id="ARBA00023242"/>
    </source>
</evidence>
<dbReference type="Gene3D" id="3.30.720.50">
    <property type="match status" value="1"/>
</dbReference>
<keyword evidence="2" id="KW-0539">Nucleus</keyword>
<dbReference type="InterPro" id="IPR051712">
    <property type="entry name" value="ARTD-AVP"/>
</dbReference>
<evidence type="ECO:0000313" key="9">
    <source>
        <dbReference type="EMBL" id="KAK6179280.1"/>
    </source>
</evidence>
<organism evidence="9 10">
    <name type="scientific">Patella caerulea</name>
    <name type="common">Rayed Mediterranean limpet</name>
    <dbReference type="NCBI Taxonomy" id="87958"/>
    <lineage>
        <taxon>Eukaryota</taxon>
        <taxon>Metazoa</taxon>
        <taxon>Spiralia</taxon>
        <taxon>Lophotrochozoa</taxon>
        <taxon>Mollusca</taxon>
        <taxon>Gastropoda</taxon>
        <taxon>Patellogastropoda</taxon>
        <taxon>Patelloidea</taxon>
        <taxon>Patellidae</taxon>
        <taxon>Patella</taxon>
    </lineage>
</organism>
<evidence type="ECO:0000256" key="3">
    <source>
        <dbReference type="ARBA" id="ARBA00024347"/>
    </source>
</evidence>
<name>A0AAN8PY94_PATCE</name>
<accession>A0AAN8PY94</accession>
<dbReference type="PROSITE" id="PS50103">
    <property type="entry name" value="ZF_C3H1"/>
    <property type="match status" value="1"/>
</dbReference>
<evidence type="ECO:0000259" key="7">
    <source>
        <dbReference type="PROSITE" id="PS50918"/>
    </source>
</evidence>
<dbReference type="AlphaFoldDB" id="A0AAN8PY94"/>
<dbReference type="InterPro" id="IPR004170">
    <property type="entry name" value="WWE_dom"/>
</dbReference>
<dbReference type="InterPro" id="IPR000571">
    <property type="entry name" value="Znf_CCCH"/>
</dbReference>
<dbReference type="PROSITE" id="PS51059">
    <property type="entry name" value="PARP_CATALYTIC"/>
    <property type="match status" value="1"/>
</dbReference>
<dbReference type="PROSITE" id="PS50918">
    <property type="entry name" value="WWE"/>
    <property type="match status" value="2"/>
</dbReference>
<evidence type="ECO:0000259" key="8">
    <source>
        <dbReference type="PROSITE" id="PS51059"/>
    </source>
</evidence>
<keyword evidence="10" id="KW-1185">Reference proteome</keyword>
<dbReference type="EMBL" id="JAZGQO010000008">
    <property type="protein sequence ID" value="KAK6179280.1"/>
    <property type="molecule type" value="Genomic_DNA"/>
</dbReference>
<feature type="compositionally biased region" description="Polar residues" evidence="5">
    <location>
        <begin position="246"/>
        <end position="286"/>
    </location>
</feature>
<keyword evidence="4" id="KW-0863">Zinc-finger</keyword>
<dbReference type="SUPFAM" id="SSF117839">
    <property type="entry name" value="WWE domain"/>
    <property type="match status" value="2"/>
</dbReference>
<feature type="zinc finger region" description="C3H1-type" evidence="4">
    <location>
        <begin position="177"/>
        <end position="199"/>
    </location>
</feature>
<comment type="similarity">
    <text evidence="3">Belongs to the ARTD/PARP family.</text>
</comment>
<keyword evidence="4" id="KW-0479">Metal-binding</keyword>
<feature type="domain" description="WWE" evidence="7">
    <location>
        <begin position="508"/>
        <end position="597"/>
    </location>
</feature>
<dbReference type="GO" id="GO:0008270">
    <property type="term" value="F:zinc ion binding"/>
    <property type="evidence" value="ECO:0007669"/>
    <property type="project" value="UniProtKB-KW"/>
</dbReference>
<dbReference type="InterPro" id="IPR037197">
    <property type="entry name" value="WWE_dom_sf"/>
</dbReference>
<reference evidence="9 10" key="1">
    <citation type="submission" date="2024-01" db="EMBL/GenBank/DDBJ databases">
        <title>The genome of the rayed Mediterranean limpet Patella caerulea (Linnaeus, 1758).</title>
        <authorList>
            <person name="Anh-Thu Weber A."/>
            <person name="Halstead-Nussloch G."/>
        </authorList>
    </citation>
    <scope>NUCLEOTIDE SEQUENCE [LARGE SCALE GENOMIC DNA]</scope>
    <source>
        <strain evidence="9">AATW-2023a</strain>
        <tissue evidence="9">Whole specimen</tissue>
    </source>
</reference>
<dbReference type="SUPFAM" id="SSF56399">
    <property type="entry name" value="ADP-ribosylation"/>
    <property type="match status" value="1"/>
</dbReference>
<dbReference type="PANTHER" id="PTHR45740:SF2">
    <property type="entry name" value="POLY [ADP-RIBOSE] POLYMERASE"/>
    <property type="match status" value="1"/>
</dbReference>
<sequence>MTYSSNNSDVNYIVMSIVRYGYTDDNRVFIDTEKLRNMIGQTERSNFIAILKSHLQRFRVSSDCRDVDLVVQAKICPDFSSGCNDVYCQMFHICKFYLLSDMCQAKSCRFGHTMHDGGHNENLLRSLDLELLSDGELRGIFRLTSNRTEWTTPKICFLYNREGCSKSVDNTCKMLHICRNYVYGTCRRGDECDKYHDVQHLQGILRKYGIDTRRTSQDTIMNLRSLYQMFGKRKNDKSTVADRQFLQNGSNNQAAPRQTSRSVSRQRGNQPRNSSVGITNQQNNFAGPQMAVPPNAAMIRPIDITDPIMAQTVANGGIEKKQAPKIKPRLSLQAGHNEAMIRPTGTTDPQIQQTEARKLNTPTGITGPLLAHFEAMNRPIHTAGNQIPKIAPRQSRQREHQPKNIPQGKSVEVPNICLFHLRGKCWYKKCKNVHSRMLYHWQYEDNQGKWQVFTEEANIDIEKNYCSSDINDEYYYKTTEGSTRIVKRIDFTNFEKSDPKIRRLSTLSFTSDTSNLDLPFTTKWIWYWKSEDGWIPYGEQDGIGNKASITSTEIEKSYLNDTDVTVEFKTLGHAYLIKFFDMVQVNKNIGTERKLARRPEFVDKTVLKQRKDKVKLIKEAEKLATPSTWEFSGDVSSHFRMTRLLAYSAEYTEIRDKFLLDISQSEEKFVVRAIDRIENVELWRSFIEAKAALNRKLKRPIEEIRLYHGTNINIVDAIARQGFDCRLAGTKVGTMFGKGGYFAKTSHFSNRYCNSDDKERKMFVAKALLGDSIRGHPSYARPPLKDPSNPSSDLYDSCVDNMVNPMIFVLFNNNQVYPEYIITYRPI</sequence>
<dbReference type="SMART" id="SM00356">
    <property type="entry name" value="ZnF_C3H1"/>
    <property type="match status" value="3"/>
</dbReference>
<feature type="domain" description="WWE" evidence="7">
    <location>
        <begin position="426"/>
        <end position="506"/>
    </location>
</feature>
<evidence type="ECO:0000256" key="1">
    <source>
        <dbReference type="ARBA" id="ARBA00004123"/>
    </source>
</evidence>
<evidence type="ECO:0000256" key="5">
    <source>
        <dbReference type="SAM" id="MobiDB-lite"/>
    </source>
</evidence>
<feature type="domain" description="C3H1-type" evidence="6">
    <location>
        <begin position="177"/>
        <end position="199"/>
    </location>
</feature>
<dbReference type="Proteomes" id="UP001347796">
    <property type="component" value="Unassembled WGS sequence"/>
</dbReference>
<dbReference type="GO" id="GO:1990404">
    <property type="term" value="F:NAD+-protein mono-ADP-ribosyltransferase activity"/>
    <property type="evidence" value="ECO:0007669"/>
    <property type="project" value="TreeGrafter"/>
</dbReference>
<proteinExistence type="inferred from homology"/>
<comment type="subcellular location">
    <subcellularLocation>
        <location evidence="1">Nucleus</location>
    </subcellularLocation>
</comment>
<feature type="domain" description="PARP catalytic" evidence="8">
    <location>
        <begin position="625"/>
        <end position="827"/>
    </location>
</feature>
<gene>
    <name evidence="9" type="ORF">SNE40_011679</name>
</gene>
<dbReference type="PANTHER" id="PTHR45740">
    <property type="entry name" value="POLY [ADP-RIBOSE] POLYMERASE"/>
    <property type="match status" value="1"/>
</dbReference>
<dbReference type="Pfam" id="PF02825">
    <property type="entry name" value="WWE"/>
    <property type="match status" value="2"/>
</dbReference>
<dbReference type="GO" id="GO:0005634">
    <property type="term" value="C:nucleus"/>
    <property type="evidence" value="ECO:0007669"/>
    <property type="project" value="UniProtKB-SubCell"/>
</dbReference>
<protein>
    <recommendedName>
        <fullName evidence="11">Poly [ADP-ribose] polymerase 12</fullName>
    </recommendedName>
</protein>
<dbReference type="InterPro" id="IPR012317">
    <property type="entry name" value="Poly(ADP-ribose)pol_cat_dom"/>
</dbReference>
<dbReference type="CDD" id="cd01439">
    <property type="entry name" value="TCCD_inducible_PARP_like"/>
    <property type="match status" value="1"/>
</dbReference>
<keyword evidence="4" id="KW-0862">Zinc</keyword>
<evidence type="ECO:0000259" key="6">
    <source>
        <dbReference type="PROSITE" id="PS50103"/>
    </source>
</evidence>
<evidence type="ECO:0000313" key="10">
    <source>
        <dbReference type="Proteomes" id="UP001347796"/>
    </source>
</evidence>